<dbReference type="GO" id="GO:0047936">
    <property type="term" value="F:glucose 1-dehydrogenase [NAD(P)+] activity"/>
    <property type="evidence" value="ECO:0007669"/>
    <property type="project" value="UniProtKB-EC"/>
</dbReference>
<dbReference type="PANTHER" id="PTHR24321:SF8">
    <property type="entry name" value="ESTRADIOL 17-BETA-DEHYDROGENASE 8-RELATED"/>
    <property type="match status" value="1"/>
</dbReference>
<dbReference type="RefSeq" id="WP_317545074.1">
    <property type="nucleotide sequence ID" value="NZ_JAWLKB010000021.1"/>
</dbReference>
<dbReference type="NCBIfam" id="NF005559">
    <property type="entry name" value="PRK07231.1"/>
    <property type="match status" value="1"/>
</dbReference>
<dbReference type="Proteomes" id="UP001185927">
    <property type="component" value="Unassembled WGS sequence"/>
</dbReference>
<gene>
    <name evidence="3" type="ORF">R3Q16_28720</name>
</gene>
<dbReference type="Pfam" id="PF13561">
    <property type="entry name" value="adh_short_C2"/>
    <property type="match status" value="1"/>
</dbReference>
<dbReference type="PRINTS" id="PR00081">
    <property type="entry name" value="GDHRDH"/>
</dbReference>
<keyword evidence="2 3" id="KW-0560">Oxidoreductase</keyword>
<dbReference type="PANTHER" id="PTHR24321">
    <property type="entry name" value="DEHYDROGENASES, SHORT CHAIN"/>
    <property type="match status" value="1"/>
</dbReference>
<dbReference type="InterPro" id="IPR020904">
    <property type="entry name" value="Sc_DH/Rdtase_CS"/>
</dbReference>
<evidence type="ECO:0000313" key="3">
    <source>
        <dbReference type="EMBL" id="MDV6270620.1"/>
    </source>
</evidence>
<evidence type="ECO:0000256" key="2">
    <source>
        <dbReference type="ARBA" id="ARBA00023002"/>
    </source>
</evidence>
<dbReference type="InterPro" id="IPR036291">
    <property type="entry name" value="NAD(P)-bd_dom_sf"/>
</dbReference>
<dbReference type="Gene3D" id="3.40.50.720">
    <property type="entry name" value="NAD(P)-binding Rossmann-like Domain"/>
    <property type="match status" value="1"/>
</dbReference>
<dbReference type="SUPFAM" id="SSF51735">
    <property type="entry name" value="NAD(P)-binding Rossmann-fold domains"/>
    <property type="match status" value="1"/>
</dbReference>
<evidence type="ECO:0000256" key="1">
    <source>
        <dbReference type="ARBA" id="ARBA00006484"/>
    </source>
</evidence>
<evidence type="ECO:0000313" key="4">
    <source>
        <dbReference type="Proteomes" id="UP001185927"/>
    </source>
</evidence>
<protein>
    <submittedName>
        <fullName evidence="3">Glucose 1-dehydrogenase</fullName>
        <ecNumber evidence="3">1.1.1.47</ecNumber>
    </submittedName>
</protein>
<dbReference type="EMBL" id="JAWLKB010000021">
    <property type="protein sequence ID" value="MDV6270620.1"/>
    <property type="molecule type" value="Genomic_DNA"/>
</dbReference>
<dbReference type="InterPro" id="IPR002347">
    <property type="entry name" value="SDR_fam"/>
</dbReference>
<dbReference type="PROSITE" id="PS00061">
    <property type="entry name" value="ADH_SHORT"/>
    <property type="match status" value="1"/>
</dbReference>
<keyword evidence="4" id="KW-1185">Reference proteome</keyword>
<sequence>MKLDGRVAVVTGAGSGMGRAMIEEFHAEGATVVAVDIRQDAAQATIDDLGGNSRGLALAADVSDEADAERVVGEVVSQFGRLDVLCNNAGVLDDYTTALDTTTELWNRVIGVNLGGAFFFSRAALPQMISQGKGAIINTASISAFVAGGGGAAYTASKHGVLGLTKQLAFDYGKHGIRANAICPGAIHTGMTGHLLTPEGANPHVDAAVAATPAGRWGTPQEIAHMALFLASDDAAFIHGAAFTVDGGWVLP</sequence>
<reference evidence="3 4" key="1">
    <citation type="submission" date="2023-10" db="EMBL/GenBank/DDBJ databases">
        <title>Development of a sustainable strategy for remediation of hydrocarbon-contaminated territories based on the waste exchange concept.</title>
        <authorList>
            <person name="Krivoruchko A."/>
        </authorList>
    </citation>
    <scope>NUCLEOTIDE SEQUENCE [LARGE SCALE GENOMIC DNA]</scope>
    <source>
        <strain evidence="3 4">IEGM 1203</strain>
    </source>
</reference>
<dbReference type="CDD" id="cd05233">
    <property type="entry name" value="SDR_c"/>
    <property type="match status" value="1"/>
</dbReference>
<proteinExistence type="inferred from homology"/>
<organism evidence="3 4">
    <name type="scientific">Rhodococcus globerulus</name>
    <dbReference type="NCBI Taxonomy" id="33008"/>
    <lineage>
        <taxon>Bacteria</taxon>
        <taxon>Bacillati</taxon>
        <taxon>Actinomycetota</taxon>
        <taxon>Actinomycetes</taxon>
        <taxon>Mycobacteriales</taxon>
        <taxon>Nocardiaceae</taxon>
        <taxon>Rhodococcus</taxon>
    </lineage>
</organism>
<dbReference type="EC" id="1.1.1.47" evidence="3"/>
<comment type="caution">
    <text evidence="3">The sequence shown here is derived from an EMBL/GenBank/DDBJ whole genome shotgun (WGS) entry which is preliminary data.</text>
</comment>
<accession>A0ABU4C298</accession>
<name>A0ABU4C298_RHOGO</name>
<dbReference type="PRINTS" id="PR00080">
    <property type="entry name" value="SDRFAMILY"/>
</dbReference>
<comment type="similarity">
    <text evidence="1">Belongs to the short-chain dehydrogenases/reductases (SDR) family.</text>
</comment>